<dbReference type="SUPFAM" id="SSF56219">
    <property type="entry name" value="DNase I-like"/>
    <property type="match status" value="1"/>
</dbReference>
<keyword evidence="2" id="KW-0255">Endonuclease</keyword>
<dbReference type="AlphaFoldDB" id="A0A0V0QW07"/>
<keyword evidence="2" id="KW-0378">Hydrolase</keyword>
<dbReference type="InterPro" id="IPR005135">
    <property type="entry name" value="Endo/exonuclease/phosphatase"/>
</dbReference>
<evidence type="ECO:0000313" key="2">
    <source>
        <dbReference type="EMBL" id="KRX06069.1"/>
    </source>
</evidence>
<reference evidence="2 3" key="1">
    <citation type="journal article" date="2015" name="Sci. Rep.">
        <title>Genome of the facultative scuticociliatosis pathogen Pseudocohnilembus persalinus provides insight into its virulence through horizontal gene transfer.</title>
        <authorList>
            <person name="Xiong J."/>
            <person name="Wang G."/>
            <person name="Cheng J."/>
            <person name="Tian M."/>
            <person name="Pan X."/>
            <person name="Warren A."/>
            <person name="Jiang C."/>
            <person name="Yuan D."/>
            <person name="Miao W."/>
        </authorList>
    </citation>
    <scope>NUCLEOTIDE SEQUENCE [LARGE SCALE GENOMIC DNA]</scope>
    <source>
        <strain evidence="2">36N120E</strain>
    </source>
</reference>
<dbReference type="PANTHER" id="PTHR12121:SF34">
    <property type="entry name" value="PROTEIN ANGEL"/>
    <property type="match status" value="1"/>
</dbReference>
<sequence length="297" mass="35456">MSYNVLADNVAYKLFYQHTAYPYLNFKKYRGPRIIDEVKQYYPSVICMQEVDHFEDFYQEKLEQLGYKTYLNKRFKLFRHGVLVGFQKNQWDLIDVENLNYNDAMDESEYKVHAAGLLVLLKSKKSQNNLCICSMHTYFMKDQTKYAQVAYTTHRIKSFLEQNFLDAENTAIVIAGDFNAYRSSDVIKYLDGEIPQYSENKLYQKYHQVYDRYPFIFQNWSIKSAYDFYPNFLQKHQTHNLPMHKAEIDYIFYSSKSLGVTKLLKPPEQEYLLEGKGSPNKYLSSDHLRIQAEFYFK</sequence>
<keyword evidence="2" id="KW-0540">Nuclease</keyword>
<dbReference type="GO" id="GO:0000175">
    <property type="term" value="F:3'-5'-RNA exonuclease activity"/>
    <property type="evidence" value="ECO:0007669"/>
    <property type="project" value="TreeGrafter"/>
</dbReference>
<accession>A0A0V0QW07</accession>
<gene>
    <name evidence="2" type="ORF">PPERSA_01147</name>
</gene>
<evidence type="ECO:0000313" key="3">
    <source>
        <dbReference type="Proteomes" id="UP000054937"/>
    </source>
</evidence>
<dbReference type="EMBL" id="LDAU01000102">
    <property type="protein sequence ID" value="KRX06069.1"/>
    <property type="molecule type" value="Genomic_DNA"/>
</dbReference>
<dbReference type="OrthoDB" id="311669at2759"/>
<dbReference type="GO" id="GO:0004519">
    <property type="term" value="F:endonuclease activity"/>
    <property type="evidence" value="ECO:0007669"/>
    <property type="project" value="UniProtKB-KW"/>
</dbReference>
<keyword evidence="3" id="KW-1185">Reference proteome</keyword>
<proteinExistence type="predicted"/>
<name>A0A0V0QW07_PSEPJ</name>
<dbReference type="InParanoid" id="A0A0V0QW07"/>
<evidence type="ECO:0000259" key="1">
    <source>
        <dbReference type="Pfam" id="PF03372"/>
    </source>
</evidence>
<dbReference type="Pfam" id="PF03372">
    <property type="entry name" value="Exo_endo_phos"/>
    <property type="match status" value="1"/>
</dbReference>
<dbReference type="Gene3D" id="3.60.10.10">
    <property type="entry name" value="Endonuclease/exonuclease/phosphatase"/>
    <property type="match status" value="1"/>
</dbReference>
<dbReference type="PANTHER" id="PTHR12121">
    <property type="entry name" value="CARBON CATABOLITE REPRESSOR PROTEIN 4"/>
    <property type="match status" value="1"/>
</dbReference>
<dbReference type="Proteomes" id="UP000054937">
    <property type="component" value="Unassembled WGS sequence"/>
</dbReference>
<dbReference type="InterPro" id="IPR050410">
    <property type="entry name" value="CCR4/nocturin_mRNA_transcr"/>
</dbReference>
<comment type="caution">
    <text evidence="2">The sequence shown here is derived from an EMBL/GenBank/DDBJ whole genome shotgun (WGS) entry which is preliminary data.</text>
</comment>
<feature type="domain" description="Endonuclease/exonuclease/phosphatase" evidence="1">
    <location>
        <begin position="1"/>
        <end position="287"/>
    </location>
</feature>
<dbReference type="InterPro" id="IPR036691">
    <property type="entry name" value="Endo/exonu/phosph_ase_sf"/>
</dbReference>
<organism evidence="2 3">
    <name type="scientific">Pseudocohnilembus persalinus</name>
    <name type="common">Ciliate</name>
    <dbReference type="NCBI Taxonomy" id="266149"/>
    <lineage>
        <taxon>Eukaryota</taxon>
        <taxon>Sar</taxon>
        <taxon>Alveolata</taxon>
        <taxon>Ciliophora</taxon>
        <taxon>Intramacronucleata</taxon>
        <taxon>Oligohymenophorea</taxon>
        <taxon>Scuticociliatia</taxon>
        <taxon>Philasterida</taxon>
        <taxon>Pseudocohnilembidae</taxon>
        <taxon>Pseudocohnilembus</taxon>
    </lineage>
</organism>
<protein>
    <submittedName>
        <fullName evidence="2">Endonuclease/exonuclease/phosphatase</fullName>
    </submittedName>
</protein>
<keyword evidence="2" id="KW-0269">Exonuclease</keyword>